<evidence type="ECO:0000313" key="3">
    <source>
        <dbReference type="Proteomes" id="UP001459277"/>
    </source>
</evidence>
<evidence type="ECO:0000259" key="1">
    <source>
        <dbReference type="Pfam" id="PF07734"/>
    </source>
</evidence>
<dbReference type="InterPro" id="IPR017451">
    <property type="entry name" value="F-box-assoc_interact_dom"/>
</dbReference>
<dbReference type="Pfam" id="PF07734">
    <property type="entry name" value="FBA_1"/>
    <property type="match status" value="1"/>
</dbReference>
<name>A0AAW2C563_9ROSI</name>
<proteinExistence type="predicted"/>
<organism evidence="2 3">
    <name type="scientific">Lithocarpus litseifolius</name>
    <dbReference type="NCBI Taxonomy" id="425828"/>
    <lineage>
        <taxon>Eukaryota</taxon>
        <taxon>Viridiplantae</taxon>
        <taxon>Streptophyta</taxon>
        <taxon>Embryophyta</taxon>
        <taxon>Tracheophyta</taxon>
        <taxon>Spermatophyta</taxon>
        <taxon>Magnoliopsida</taxon>
        <taxon>eudicotyledons</taxon>
        <taxon>Gunneridae</taxon>
        <taxon>Pentapetalae</taxon>
        <taxon>rosids</taxon>
        <taxon>fabids</taxon>
        <taxon>Fagales</taxon>
        <taxon>Fagaceae</taxon>
        <taxon>Lithocarpus</taxon>
    </lineage>
</organism>
<keyword evidence="3" id="KW-1185">Reference proteome</keyword>
<feature type="domain" description="F-box associated beta-propeller type 1" evidence="1">
    <location>
        <begin position="7"/>
        <end position="193"/>
    </location>
</feature>
<protein>
    <recommendedName>
        <fullName evidence="1">F-box associated beta-propeller type 1 domain-containing protein</fullName>
    </recommendedName>
</protein>
<dbReference type="Proteomes" id="UP001459277">
    <property type="component" value="Unassembled WGS sequence"/>
</dbReference>
<dbReference type="NCBIfam" id="TIGR01640">
    <property type="entry name" value="F_box_assoc_1"/>
    <property type="match status" value="1"/>
</dbReference>
<dbReference type="EMBL" id="JAZDWU010000009">
    <property type="protein sequence ID" value="KAK9992673.1"/>
    <property type="molecule type" value="Genomic_DNA"/>
</dbReference>
<accession>A0AAW2C563</accession>
<evidence type="ECO:0000313" key="2">
    <source>
        <dbReference type="EMBL" id="KAK9992673.1"/>
    </source>
</evidence>
<reference evidence="2 3" key="1">
    <citation type="submission" date="2024-01" db="EMBL/GenBank/DDBJ databases">
        <title>A telomere-to-telomere, gap-free genome of sweet tea (Lithocarpus litseifolius).</title>
        <authorList>
            <person name="Zhou J."/>
        </authorList>
    </citation>
    <scope>NUCLEOTIDE SEQUENCE [LARGE SCALE GENOMIC DNA]</scope>
    <source>
        <strain evidence="2">Zhou-2022a</strain>
        <tissue evidence="2">Leaf</tissue>
    </source>
</reference>
<comment type="caution">
    <text evidence="2">The sequence shown here is derived from an EMBL/GenBank/DDBJ whole genome shotgun (WGS) entry which is preliminary data.</text>
</comment>
<dbReference type="InterPro" id="IPR006527">
    <property type="entry name" value="F-box-assoc_dom_typ1"/>
</dbReference>
<gene>
    <name evidence="2" type="ORF">SO802_027658</name>
</gene>
<sequence>MIGNNLIHVYTLSTDCWRQKIDTSIDHSDIYLFPNLDAGFCHWYGILTGTGEVILSFDMSHETFRIIRLLESEFDNVLHMSKKLAVFNDCPALIFIDTRKTERSLHKWVMQLRESGIKESWTKQFVVRPLVGNDELPLEFVKNGELLLLLGDNEQTIVLYNIGSKEIKNLQFREFPNSWMTTLAISYVESLVSFTGENVFQN</sequence>
<dbReference type="AlphaFoldDB" id="A0AAW2C563"/>